<accession>A0ABX0X8Q4</accession>
<name>A0ABX0X8Q4_9BACT</name>
<sequence length="70" mass="7947">MNSFTLLDIFKSDAWRTRNPSLRFSFETLQGSKNLFEDLGASSAVKPKAKLLRSSKRLEKMSSSMEQLSC</sequence>
<organism evidence="1 2">
    <name type="scientific">Neolewinella antarctica</name>
    <dbReference type="NCBI Taxonomy" id="442734"/>
    <lineage>
        <taxon>Bacteria</taxon>
        <taxon>Pseudomonadati</taxon>
        <taxon>Bacteroidota</taxon>
        <taxon>Saprospiria</taxon>
        <taxon>Saprospirales</taxon>
        <taxon>Lewinellaceae</taxon>
        <taxon>Neolewinella</taxon>
    </lineage>
</organism>
<evidence type="ECO:0000313" key="2">
    <source>
        <dbReference type="Proteomes" id="UP000770785"/>
    </source>
</evidence>
<dbReference type="EMBL" id="JAATJH010000002">
    <property type="protein sequence ID" value="NJC25636.1"/>
    <property type="molecule type" value="Genomic_DNA"/>
</dbReference>
<protein>
    <submittedName>
        <fullName evidence="1">Uncharacterized protein</fullName>
    </submittedName>
</protein>
<comment type="caution">
    <text evidence="1">The sequence shown here is derived from an EMBL/GenBank/DDBJ whole genome shotgun (WGS) entry which is preliminary data.</text>
</comment>
<proteinExistence type="predicted"/>
<dbReference type="Proteomes" id="UP000770785">
    <property type="component" value="Unassembled WGS sequence"/>
</dbReference>
<reference evidence="1 2" key="1">
    <citation type="submission" date="2020-03" db="EMBL/GenBank/DDBJ databases">
        <title>Genomic Encyclopedia of Type Strains, Phase IV (KMG-IV): sequencing the most valuable type-strain genomes for metagenomic binning, comparative biology and taxonomic classification.</title>
        <authorList>
            <person name="Goeker M."/>
        </authorList>
    </citation>
    <scope>NUCLEOTIDE SEQUENCE [LARGE SCALE GENOMIC DNA]</scope>
    <source>
        <strain evidence="1 2">DSM 105096</strain>
    </source>
</reference>
<evidence type="ECO:0000313" key="1">
    <source>
        <dbReference type="EMBL" id="NJC25636.1"/>
    </source>
</evidence>
<gene>
    <name evidence="1" type="ORF">GGR27_001135</name>
</gene>
<keyword evidence="2" id="KW-1185">Reference proteome</keyword>